<dbReference type="Proteomes" id="UP001237071">
    <property type="component" value="Unassembled WGS sequence"/>
</dbReference>
<keyword evidence="3" id="KW-1185">Reference proteome</keyword>
<dbReference type="NCBIfam" id="TIGR01764">
    <property type="entry name" value="excise"/>
    <property type="match status" value="1"/>
</dbReference>
<accession>A0ABU0A965</accession>
<dbReference type="Gene3D" id="1.10.10.10">
    <property type="entry name" value="Winged helix-like DNA-binding domain superfamily/Winged helix DNA-binding domain"/>
    <property type="match status" value="1"/>
</dbReference>
<protein>
    <submittedName>
        <fullName evidence="2">Excisionase family DNA binding protein</fullName>
    </submittedName>
</protein>
<organism evidence="2 3">
    <name type="scientific">Streptococcus dysgalactiae</name>
    <dbReference type="NCBI Taxonomy" id="1334"/>
    <lineage>
        <taxon>Bacteria</taxon>
        <taxon>Bacillati</taxon>
        <taxon>Bacillota</taxon>
        <taxon>Bacilli</taxon>
        <taxon>Lactobacillales</taxon>
        <taxon>Streptococcaceae</taxon>
        <taxon>Streptococcus</taxon>
    </lineage>
</organism>
<dbReference type="EMBL" id="JAUSTL010000022">
    <property type="protein sequence ID" value="MDQ0263835.1"/>
    <property type="molecule type" value="Genomic_DNA"/>
</dbReference>
<comment type="caution">
    <text evidence="2">The sequence shown here is derived from an EMBL/GenBank/DDBJ whole genome shotgun (WGS) entry which is preliminary data.</text>
</comment>
<evidence type="ECO:0000313" key="3">
    <source>
        <dbReference type="Proteomes" id="UP001237071"/>
    </source>
</evidence>
<dbReference type="InterPro" id="IPR036388">
    <property type="entry name" value="WH-like_DNA-bd_sf"/>
</dbReference>
<sequence length="90" mass="10366">MQVTLAEEQTQEIQHLIGELIKSEIKNVKELAGYESPFLNKKQTCQYLGISNNTLDIWIAMGLPYIKVGKSIRFSKESINHWMARLERTA</sequence>
<dbReference type="InterPro" id="IPR041657">
    <property type="entry name" value="HTH_17"/>
</dbReference>
<reference evidence="2 3" key="1">
    <citation type="submission" date="2023-07" db="EMBL/GenBank/DDBJ databases">
        <title>Genomic Encyclopedia of Type Strains, Phase IV (KMG-IV): sequencing the most valuable type-strain genomes for metagenomic binning, comparative biology and taxonomic classification.</title>
        <authorList>
            <person name="Goeker M."/>
        </authorList>
    </citation>
    <scope>NUCLEOTIDE SEQUENCE [LARGE SCALE GENOMIC DNA]</scope>
    <source>
        <strain evidence="2 3">DSM 23147</strain>
    </source>
</reference>
<dbReference type="Pfam" id="PF12728">
    <property type="entry name" value="HTH_17"/>
    <property type="match status" value="1"/>
</dbReference>
<proteinExistence type="predicted"/>
<evidence type="ECO:0000259" key="1">
    <source>
        <dbReference type="Pfam" id="PF12728"/>
    </source>
</evidence>
<gene>
    <name evidence="2" type="ORF">J2S26_001938</name>
</gene>
<name>A0ABU0A965_STRDY</name>
<evidence type="ECO:0000313" key="2">
    <source>
        <dbReference type="EMBL" id="MDQ0263835.1"/>
    </source>
</evidence>
<feature type="domain" description="Helix-turn-helix" evidence="1">
    <location>
        <begin position="39"/>
        <end position="85"/>
    </location>
</feature>
<dbReference type="InterPro" id="IPR010093">
    <property type="entry name" value="SinI_DNA-bd"/>
</dbReference>
<dbReference type="InterPro" id="IPR009061">
    <property type="entry name" value="DNA-bd_dom_put_sf"/>
</dbReference>
<dbReference type="RefSeq" id="WP_003053791.1">
    <property type="nucleotide sequence ID" value="NZ_CP066073.1"/>
</dbReference>
<dbReference type="SUPFAM" id="SSF46955">
    <property type="entry name" value="Putative DNA-binding domain"/>
    <property type="match status" value="1"/>
</dbReference>